<evidence type="ECO:0000313" key="5">
    <source>
        <dbReference type="EMBL" id="SEN14389.1"/>
    </source>
</evidence>
<keyword evidence="1" id="KW-0805">Transcription regulation</keyword>
<dbReference type="PRINTS" id="PR00032">
    <property type="entry name" value="HTHARAC"/>
</dbReference>
<dbReference type="PANTHER" id="PTHR43280">
    <property type="entry name" value="ARAC-FAMILY TRANSCRIPTIONAL REGULATOR"/>
    <property type="match status" value="1"/>
</dbReference>
<dbReference type="InterPro" id="IPR009057">
    <property type="entry name" value="Homeodomain-like_sf"/>
</dbReference>
<dbReference type="SUPFAM" id="SSF46689">
    <property type="entry name" value="Homeodomain-like"/>
    <property type="match status" value="1"/>
</dbReference>
<evidence type="ECO:0000256" key="2">
    <source>
        <dbReference type="ARBA" id="ARBA00023125"/>
    </source>
</evidence>
<dbReference type="EMBL" id="FOBB01000008">
    <property type="protein sequence ID" value="SEN14389.1"/>
    <property type="molecule type" value="Genomic_DNA"/>
</dbReference>
<dbReference type="InterPro" id="IPR018060">
    <property type="entry name" value="HTH_AraC"/>
</dbReference>
<accession>A0A1H8E484</accession>
<dbReference type="InterPro" id="IPR020449">
    <property type="entry name" value="Tscrpt_reg_AraC-type_HTH"/>
</dbReference>
<proteinExistence type="predicted"/>
<dbReference type="SMART" id="SM00342">
    <property type="entry name" value="HTH_ARAC"/>
    <property type="match status" value="1"/>
</dbReference>
<dbReference type="Gene3D" id="1.10.10.60">
    <property type="entry name" value="Homeodomain-like"/>
    <property type="match status" value="1"/>
</dbReference>
<reference evidence="5 6" key="1">
    <citation type="submission" date="2016-10" db="EMBL/GenBank/DDBJ databases">
        <authorList>
            <person name="de Groot N.N."/>
        </authorList>
    </citation>
    <scope>NUCLEOTIDE SEQUENCE [LARGE SCALE GENOMIC DNA]</scope>
    <source>
        <strain evidence="5 6">DSM 21039</strain>
    </source>
</reference>
<dbReference type="PROSITE" id="PS01124">
    <property type="entry name" value="HTH_ARAC_FAMILY_2"/>
    <property type="match status" value="1"/>
</dbReference>
<dbReference type="InterPro" id="IPR037923">
    <property type="entry name" value="HTH-like"/>
</dbReference>
<keyword evidence="2 5" id="KW-0238">DNA-binding</keyword>
<organism evidence="5 6">
    <name type="scientific">Chitinophaga rupis</name>
    <dbReference type="NCBI Taxonomy" id="573321"/>
    <lineage>
        <taxon>Bacteria</taxon>
        <taxon>Pseudomonadati</taxon>
        <taxon>Bacteroidota</taxon>
        <taxon>Chitinophagia</taxon>
        <taxon>Chitinophagales</taxon>
        <taxon>Chitinophagaceae</taxon>
        <taxon>Chitinophaga</taxon>
    </lineage>
</organism>
<dbReference type="Pfam" id="PF12833">
    <property type="entry name" value="HTH_18"/>
    <property type="match status" value="1"/>
</dbReference>
<evidence type="ECO:0000259" key="4">
    <source>
        <dbReference type="PROSITE" id="PS01124"/>
    </source>
</evidence>
<dbReference type="Proteomes" id="UP000198984">
    <property type="component" value="Unassembled WGS sequence"/>
</dbReference>
<dbReference type="OrthoDB" id="1157557at2"/>
<keyword evidence="6" id="KW-1185">Reference proteome</keyword>
<evidence type="ECO:0000313" key="6">
    <source>
        <dbReference type="Proteomes" id="UP000198984"/>
    </source>
</evidence>
<protein>
    <submittedName>
        <fullName evidence="5">AraC-type DNA-binding protein</fullName>
    </submittedName>
</protein>
<dbReference type="STRING" id="573321.SAMN04488505_108185"/>
<dbReference type="RefSeq" id="WP_089918865.1">
    <property type="nucleotide sequence ID" value="NZ_FOBB01000008.1"/>
</dbReference>
<dbReference type="GO" id="GO:0003700">
    <property type="term" value="F:DNA-binding transcription factor activity"/>
    <property type="evidence" value="ECO:0007669"/>
    <property type="project" value="InterPro"/>
</dbReference>
<dbReference type="SUPFAM" id="SSF51215">
    <property type="entry name" value="Regulatory protein AraC"/>
    <property type="match status" value="1"/>
</dbReference>
<sequence length="295" mass="33504">MHQFVLQRGKSAELRLFPHISELGIKKNGAIQLNTFLSTATEDIRLYYILDGKFGWRINHQPYVLYPGDVALVLPGVPFGSDNGVLDIGSFTWLHISMQKLENGHLLPGKWSGLSESEGAAIGKILLLNYSPVLCRFNEAGKILKCIHAELSGHEIGYQTRVNHQLDELLIQTTRHMTMQSNPGRDFPKTFMHLEEALRRDLSYQWTVEEMAALVGLGTTLFTERVKSYSGFSPINYLINIRISEAIKLLKRPDISVTDIALDTGFYSSQHFSTTFKKLTGYRPSEFRKNHLYNK</sequence>
<dbReference type="AlphaFoldDB" id="A0A1H8E484"/>
<name>A0A1H8E484_9BACT</name>
<gene>
    <name evidence="5" type="ORF">SAMN04488505_108185</name>
</gene>
<evidence type="ECO:0000256" key="3">
    <source>
        <dbReference type="ARBA" id="ARBA00023163"/>
    </source>
</evidence>
<dbReference type="GO" id="GO:0043565">
    <property type="term" value="F:sequence-specific DNA binding"/>
    <property type="evidence" value="ECO:0007669"/>
    <property type="project" value="InterPro"/>
</dbReference>
<keyword evidence="3" id="KW-0804">Transcription</keyword>
<evidence type="ECO:0000256" key="1">
    <source>
        <dbReference type="ARBA" id="ARBA00023015"/>
    </source>
</evidence>
<feature type="domain" description="HTH araC/xylS-type" evidence="4">
    <location>
        <begin position="192"/>
        <end position="290"/>
    </location>
</feature>
<dbReference type="PANTHER" id="PTHR43280:SF2">
    <property type="entry name" value="HTH-TYPE TRANSCRIPTIONAL REGULATOR EXSA"/>
    <property type="match status" value="1"/>
</dbReference>